<dbReference type="Proteomes" id="UP000578077">
    <property type="component" value="Unassembled WGS sequence"/>
</dbReference>
<dbReference type="InterPro" id="IPR047748">
    <property type="entry name" value="AztA-like"/>
</dbReference>
<name>A0A841E0M5_9ACTN</name>
<dbReference type="SMART" id="SM00382">
    <property type="entry name" value="AAA"/>
    <property type="match status" value="1"/>
</dbReference>
<dbReference type="Gene3D" id="3.40.50.300">
    <property type="entry name" value="P-loop containing nucleotide triphosphate hydrolases"/>
    <property type="match status" value="1"/>
</dbReference>
<organism evidence="7 8">
    <name type="scientific">Streptomonospora salina</name>
    <dbReference type="NCBI Taxonomy" id="104205"/>
    <lineage>
        <taxon>Bacteria</taxon>
        <taxon>Bacillati</taxon>
        <taxon>Actinomycetota</taxon>
        <taxon>Actinomycetes</taxon>
        <taxon>Streptosporangiales</taxon>
        <taxon>Nocardiopsidaceae</taxon>
        <taxon>Streptomonospora</taxon>
    </lineage>
</organism>
<gene>
    <name evidence="7" type="ORF">HNR25_000357</name>
</gene>
<feature type="compositionally biased region" description="Low complexity" evidence="5">
    <location>
        <begin position="225"/>
        <end position="234"/>
    </location>
</feature>
<dbReference type="AlphaFoldDB" id="A0A841E0M5"/>
<dbReference type="NCBIfam" id="NF040873">
    <property type="entry name" value="AztA"/>
    <property type="match status" value="1"/>
</dbReference>
<dbReference type="Pfam" id="PF00005">
    <property type="entry name" value="ABC_tran"/>
    <property type="match status" value="1"/>
</dbReference>
<evidence type="ECO:0000256" key="3">
    <source>
        <dbReference type="ARBA" id="ARBA00022741"/>
    </source>
</evidence>
<dbReference type="InterPro" id="IPR027417">
    <property type="entry name" value="P-loop_NTPase"/>
</dbReference>
<comment type="caution">
    <text evidence="7">The sequence shown here is derived from an EMBL/GenBank/DDBJ whole genome shotgun (WGS) entry which is preliminary data.</text>
</comment>
<sequence>MHTTHAAVELRGVAAAYGAATVLHEVWARIPARRVTALLGANGSGKSTLLGVVAGVHVPAAGAVERFHTARPALVVQHSAVSDALPVTVRDTVAMGRWARRGPWRPLAARDRAIVASSMRRLGLTALAGRPLGGLSGGQRQRALLAQGLAQHSDLLLLDEPATGLDAATQREIPGILEELRAQGATVVHATHDPEAARRADYRLHLHGGRLVGGDGPDRAPAPDPEAGADAGPEPSAPPDRRTTAHPPARSAAAHP</sequence>
<comment type="similarity">
    <text evidence="1">Belongs to the ABC transporter superfamily.</text>
</comment>
<feature type="region of interest" description="Disordered" evidence="5">
    <location>
        <begin position="207"/>
        <end position="256"/>
    </location>
</feature>
<accession>A0A841E0M5</accession>
<evidence type="ECO:0000259" key="6">
    <source>
        <dbReference type="PROSITE" id="PS50893"/>
    </source>
</evidence>
<keyword evidence="8" id="KW-1185">Reference proteome</keyword>
<dbReference type="InterPro" id="IPR003439">
    <property type="entry name" value="ABC_transporter-like_ATP-bd"/>
</dbReference>
<keyword evidence="4 7" id="KW-0067">ATP-binding</keyword>
<dbReference type="PROSITE" id="PS50893">
    <property type="entry name" value="ABC_TRANSPORTER_2"/>
    <property type="match status" value="1"/>
</dbReference>
<dbReference type="SUPFAM" id="SSF52540">
    <property type="entry name" value="P-loop containing nucleoside triphosphate hydrolases"/>
    <property type="match status" value="1"/>
</dbReference>
<evidence type="ECO:0000256" key="5">
    <source>
        <dbReference type="SAM" id="MobiDB-lite"/>
    </source>
</evidence>
<dbReference type="InterPro" id="IPR017871">
    <property type="entry name" value="ABC_transporter-like_CS"/>
</dbReference>
<dbReference type="PANTHER" id="PTHR42734">
    <property type="entry name" value="METAL TRANSPORT SYSTEM ATP-BINDING PROTEIN TM_0124-RELATED"/>
    <property type="match status" value="1"/>
</dbReference>
<reference evidence="7 8" key="1">
    <citation type="submission" date="2020-08" db="EMBL/GenBank/DDBJ databases">
        <title>Sequencing the genomes of 1000 actinobacteria strains.</title>
        <authorList>
            <person name="Klenk H.-P."/>
        </authorList>
    </citation>
    <scope>NUCLEOTIDE SEQUENCE [LARGE SCALE GENOMIC DNA]</scope>
    <source>
        <strain evidence="7 8">DSM 44593</strain>
    </source>
</reference>
<keyword evidence="3" id="KW-0547">Nucleotide-binding</keyword>
<dbReference type="InterPro" id="IPR050153">
    <property type="entry name" value="Metal_Ion_Import_ABC"/>
</dbReference>
<dbReference type="GO" id="GO:0016887">
    <property type="term" value="F:ATP hydrolysis activity"/>
    <property type="evidence" value="ECO:0007669"/>
    <property type="project" value="InterPro"/>
</dbReference>
<dbReference type="RefSeq" id="WP_184632867.1">
    <property type="nucleotide sequence ID" value="NZ_BAABKT010000006.1"/>
</dbReference>
<evidence type="ECO:0000256" key="4">
    <source>
        <dbReference type="ARBA" id="ARBA00022840"/>
    </source>
</evidence>
<proteinExistence type="inferred from homology"/>
<evidence type="ECO:0000256" key="2">
    <source>
        <dbReference type="ARBA" id="ARBA00022448"/>
    </source>
</evidence>
<dbReference type="GO" id="GO:0005524">
    <property type="term" value="F:ATP binding"/>
    <property type="evidence" value="ECO:0007669"/>
    <property type="project" value="UniProtKB-KW"/>
</dbReference>
<evidence type="ECO:0000313" key="7">
    <source>
        <dbReference type="EMBL" id="MBB5996606.1"/>
    </source>
</evidence>
<evidence type="ECO:0000256" key="1">
    <source>
        <dbReference type="ARBA" id="ARBA00005417"/>
    </source>
</evidence>
<dbReference type="PANTHER" id="PTHR42734:SF5">
    <property type="entry name" value="IRON TRANSPORT SYSTEM ATP-BINDING PROTEIN HI_0361-RELATED"/>
    <property type="match status" value="1"/>
</dbReference>
<dbReference type="PROSITE" id="PS00211">
    <property type="entry name" value="ABC_TRANSPORTER_1"/>
    <property type="match status" value="1"/>
</dbReference>
<keyword evidence="2" id="KW-0813">Transport</keyword>
<protein>
    <submittedName>
        <fullName evidence="7">Zinc/manganese transport system ATP-binding protein</fullName>
    </submittedName>
</protein>
<dbReference type="InterPro" id="IPR003593">
    <property type="entry name" value="AAA+_ATPase"/>
</dbReference>
<evidence type="ECO:0000313" key="8">
    <source>
        <dbReference type="Proteomes" id="UP000578077"/>
    </source>
</evidence>
<feature type="domain" description="ABC transporter" evidence="6">
    <location>
        <begin position="8"/>
        <end position="233"/>
    </location>
</feature>
<dbReference type="EMBL" id="JACHLY010000001">
    <property type="protein sequence ID" value="MBB5996606.1"/>
    <property type="molecule type" value="Genomic_DNA"/>
</dbReference>
<feature type="compositionally biased region" description="Low complexity" evidence="5">
    <location>
        <begin position="245"/>
        <end position="256"/>
    </location>
</feature>